<dbReference type="GO" id="GO:0006635">
    <property type="term" value="P:fatty acid beta-oxidation"/>
    <property type="evidence" value="ECO:0007669"/>
    <property type="project" value="TreeGrafter"/>
</dbReference>
<comment type="similarity">
    <text evidence="2 7">Belongs to the thiolase-like superfamily. Thiolase family.</text>
</comment>
<organism evidence="10 11">
    <name type="scientific">Candidatus Lambdaproteobacteria bacterium RIFOXYD2_FULL_56_26</name>
    <dbReference type="NCBI Taxonomy" id="1817773"/>
    <lineage>
        <taxon>Bacteria</taxon>
        <taxon>Pseudomonadati</taxon>
        <taxon>Pseudomonadota</taxon>
        <taxon>Candidatus Lambdaproteobacteria</taxon>
    </lineage>
</organism>
<evidence type="ECO:0000313" key="11">
    <source>
        <dbReference type="Proteomes" id="UP000177583"/>
    </source>
</evidence>
<sequence>MRTAYLVAAKRTAGCKAKKGKFRDVRPDELAAKVIQDLVLSSGIDPSQIEDVILGCAFPEGEQGMNIGRIAAMKAGLPQSVPGMTVNRFCSSGLQSIALAVNQILAHNGDALIAGGVESMSLVPMGGNKYSANPNLVKEWPESYANMGITAELVAKKYNISREAQDQFAVSSHQKAAQAVAQGHFKAEITGVEVERAELKGIKVQKSLETVDQDDGIRADTTLEALSKLKPAFALEGTVTAGNSSQTTDGAAGVIVVSEDFLKTHNLTPIARFVSFGVTGCAPEIMGIGPIHAVPLALKKAGLSLNDISVFELNEAFAAQSLAVLGQLGIDPTKVNPNGGAIALGHPLGCTGSKLTATLLHELARRKAKYGMVTMCIGGGMGAAGIFENLLV</sequence>
<dbReference type="Pfam" id="PF02803">
    <property type="entry name" value="Thiolase_C"/>
    <property type="match status" value="1"/>
</dbReference>
<dbReference type="PROSITE" id="PS00099">
    <property type="entry name" value="THIOLASE_3"/>
    <property type="match status" value="1"/>
</dbReference>
<dbReference type="PROSITE" id="PS00737">
    <property type="entry name" value="THIOLASE_2"/>
    <property type="match status" value="1"/>
</dbReference>
<name>A0A1F6H005_9PROT</name>
<feature type="domain" description="Thiolase N-terminal" evidence="8">
    <location>
        <begin position="5"/>
        <end position="260"/>
    </location>
</feature>
<evidence type="ECO:0000256" key="7">
    <source>
        <dbReference type="RuleBase" id="RU003557"/>
    </source>
</evidence>
<evidence type="ECO:0000256" key="3">
    <source>
        <dbReference type="ARBA" id="ARBA00022679"/>
    </source>
</evidence>
<dbReference type="Gene3D" id="3.40.47.10">
    <property type="match status" value="1"/>
</dbReference>
<dbReference type="Pfam" id="PF00108">
    <property type="entry name" value="Thiolase_N"/>
    <property type="match status" value="1"/>
</dbReference>
<dbReference type="SUPFAM" id="SSF53901">
    <property type="entry name" value="Thiolase-like"/>
    <property type="match status" value="2"/>
</dbReference>
<evidence type="ECO:0000259" key="8">
    <source>
        <dbReference type="Pfam" id="PF00108"/>
    </source>
</evidence>
<gene>
    <name evidence="10" type="ORF">A2557_13825</name>
</gene>
<dbReference type="EC" id="2.3.1.16" evidence="5"/>
<dbReference type="GO" id="GO:0003988">
    <property type="term" value="F:acetyl-CoA C-acyltransferase activity"/>
    <property type="evidence" value="ECO:0007669"/>
    <property type="project" value="UniProtKB-EC"/>
</dbReference>
<comment type="caution">
    <text evidence="10">The sequence shown here is derived from an EMBL/GenBank/DDBJ whole genome shotgun (WGS) entry which is preliminary data.</text>
</comment>
<evidence type="ECO:0000256" key="4">
    <source>
        <dbReference type="ARBA" id="ARBA00023315"/>
    </source>
</evidence>
<dbReference type="InterPro" id="IPR020616">
    <property type="entry name" value="Thiolase_N"/>
</dbReference>
<dbReference type="InterPro" id="IPR002155">
    <property type="entry name" value="Thiolase"/>
</dbReference>
<dbReference type="InterPro" id="IPR020610">
    <property type="entry name" value="Thiolase_AS"/>
</dbReference>
<dbReference type="InterPro" id="IPR020615">
    <property type="entry name" value="Thiolase_acyl_enz_int_AS"/>
</dbReference>
<feature type="active site" description="Proton acceptor" evidence="6">
    <location>
        <position position="346"/>
    </location>
</feature>
<dbReference type="CDD" id="cd00751">
    <property type="entry name" value="thiolase"/>
    <property type="match status" value="1"/>
</dbReference>
<dbReference type="GO" id="GO:0010124">
    <property type="term" value="P:phenylacetate catabolic process"/>
    <property type="evidence" value="ECO:0007669"/>
    <property type="project" value="TreeGrafter"/>
</dbReference>
<evidence type="ECO:0000259" key="9">
    <source>
        <dbReference type="Pfam" id="PF02803"/>
    </source>
</evidence>
<feature type="active site" description="Acyl-thioester intermediate" evidence="6">
    <location>
        <position position="90"/>
    </location>
</feature>
<dbReference type="Proteomes" id="UP000177583">
    <property type="component" value="Unassembled WGS sequence"/>
</dbReference>
<evidence type="ECO:0000256" key="2">
    <source>
        <dbReference type="ARBA" id="ARBA00010982"/>
    </source>
</evidence>
<feature type="active site" description="Proton acceptor" evidence="6">
    <location>
        <position position="376"/>
    </location>
</feature>
<evidence type="ECO:0000256" key="1">
    <source>
        <dbReference type="ARBA" id="ARBA00005189"/>
    </source>
</evidence>
<dbReference type="AlphaFoldDB" id="A0A1F6H005"/>
<dbReference type="FunFam" id="3.40.47.10:FF:000010">
    <property type="entry name" value="Acetyl-CoA acetyltransferase (Thiolase)"/>
    <property type="match status" value="1"/>
</dbReference>
<dbReference type="NCBIfam" id="TIGR01930">
    <property type="entry name" value="AcCoA-C-Actrans"/>
    <property type="match status" value="1"/>
</dbReference>
<dbReference type="InterPro" id="IPR020613">
    <property type="entry name" value="Thiolase_CS"/>
</dbReference>
<proteinExistence type="inferred from homology"/>
<dbReference type="InterPro" id="IPR020617">
    <property type="entry name" value="Thiolase_C"/>
</dbReference>
<evidence type="ECO:0000256" key="5">
    <source>
        <dbReference type="ARBA" id="ARBA00024073"/>
    </source>
</evidence>
<accession>A0A1F6H005</accession>
<evidence type="ECO:0000256" key="6">
    <source>
        <dbReference type="PIRSR" id="PIRSR000429-1"/>
    </source>
</evidence>
<keyword evidence="3 7" id="KW-0808">Transferase</keyword>
<dbReference type="GO" id="GO:0005737">
    <property type="term" value="C:cytoplasm"/>
    <property type="evidence" value="ECO:0007669"/>
    <property type="project" value="UniProtKB-ARBA"/>
</dbReference>
<dbReference type="PANTHER" id="PTHR43853:SF21">
    <property type="entry name" value="STEROID 3-KETOACYL-COA THIOLASE"/>
    <property type="match status" value="1"/>
</dbReference>
<dbReference type="InterPro" id="IPR016039">
    <property type="entry name" value="Thiolase-like"/>
</dbReference>
<reference evidence="10 11" key="1">
    <citation type="journal article" date="2016" name="Nat. Commun.">
        <title>Thousands of microbial genomes shed light on interconnected biogeochemical processes in an aquifer system.</title>
        <authorList>
            <person name="Anantharaman K."/>
            <person name="Brown C.T."/>
            <person name="Hug L.A."/>
            <person name="Sharon I."/>
            <person name="Castelle C.J."/>
            <person name="Probst A.J."/>
            <person name="Thomas B.C."/>
            <person name="Singh A."/>
            <person name="Wilkins M.J."/>
            <person name="Karaoz U."/>
            <person name="Brodie E.L."/>
            <person name="Williams K.H."/>
            <person name="Hubbard S.S."/>
            <person name="Banfield J.F."/>
        </authorList>
    </citation>
    <scope>NUCLEOTIDE SEQUENCE [LARGE SCALE GENOMIC DNA]</scope>
</reference>
<dbReference type="InterPro" id="IPR050215">
    <property type="entry name" value="Thiolase-like_sf_Thiolase"/>
</dbReference>
<dbReference type="PIRSF" id="PIRSF000429">
    <property type="entry name" value="Ac-CoA_Ac_transf"/>
    <property type="match status" value="1"/>
</dbReference>
<evidence type="ECO:0000313" key="10">
    <source>
        <dbReference type="EMBL" id="OGH03610.1"/>
    </source>
</evidence>
<dbReference type="PROSITE" id="PS00098">
    <property type="entry name" value="THIOLASE_1"/>
    <property type="match status" value="1"/>
</dbReference>
<keyword evidence="4 7" id="KW-0012">Acyltransferase</keyword>
<dbReference type="EMBL" id="MFNF01000014">
    <property type="protein sequence ID" value="OGH03610.1"/>
    <property type="molecule type" value="Genomic_DNA"/>
</dbReference>
<protein>
    <recommendedName>
        <fullName evidence="5">acetyl-CoA C-acyltransferase</fullName>
        <ecNumber evidence="5">2.3.1.16</ecNumber>
    </recommendedName>
</protein>
<comment type="pathway">
    <text evidence="1">Lipid metabolism.</text>
</comment>
<dbReference type="PANTHER" id="PTHR43853">
    <property type="entry name" value="3-KETOACYL-COA THIOLASE, PEROXISOMAL"/>
    <property type="match status" value="1"/>
</dbReference>
<feature type="domain" description="Thiolase C-terminal" evidence="9">
    <location>
        <begin position="267"/>
        <end position="388"/>
    </location>
</feature>